<dbReference type="InterPro" id="IPR045155">
    <property type="entry name" value="Beta-lactam_cat"/>
</dbReference>
<feature type="chain" id="PRO_5009301821" description="Beta-lactamase" evidence="7">
    <location>
        <begin position="28"/>
        <end position="293"/>
    </location>
</feature>
<evidence type="ECO:0000256" key="4">
    <source>
        <dbReference type="ARBA" id="ARBA00022801"/>
    </source>
</evidence>
<gene>
    <name evidence="9" type="ORF">SAMN04515678_101346</name>
</gene>
<dbReference type="AlphaFoldDB" id="A0A1I1SV82"/>
<dbReference type="NCBIfam" id="NF033103">
    <property type="entry name" value="bla_class_A"/>
    <property type="match status" value="1"/>
</dbReference>
<dbReference type="PROSITE" id="PS00146">
    <property type="entry name" value="BETA_LACTAMASE_A"/>
    <property type="match status" value="1"/>
</dbReference>
<evidence type="ECO:0000256" key="6">
    <source>
        <dbReference type="RuleBase" id="RU361140"/>
    </source>
</evidence>
<keyword evidence="10" id="KW-1185">Reference proteome</keyword>
<dbReference type="PANTHER" id="PTHR35333">
    <property type="entry name" value="BETA-LACTAMASE"/>
    <property type="match status" value="1"/>
</dbReference>
<evidence type="ECO:0000256" key="3">
    <source>
        <dbReference type="ARBA" id="ARBA00012865"/>
    </source>
</evidence>
<evidence type="ECO:0000313" key="9">
    <source>
        <dbReference type="EMBL" id="SFD50252.1"/>
    </source>
</evidence>
<evidence type="ECO:0000256" key="2">
    <source>
        <dbReference type="ARBA" id="ARBA00009009"/>
    </source>
</evidence>
<dbReference type="Gene3D" id="3.40.710.10">
    <property type="entry name" value="DD-peptidase/beta-lactamase superfamily"/>
    <property type="match status" value="1"/>
</dbReference>
<dbReference type="SUPFAM" id="SSF56601">
    <property type="entry name" value="beta-lactamase/transpeptidase-like"/>
    <property type="match status" value="1"/>
</dbReference>
<evidence type="ECO:0000259" key="8">
    <source>
        <dbReference type="Pfam" id="PF13354"/>
    </source>
</evidence>
<dbReference type="GO" id="GO:0008800">
    <property type="term" value="F:beta-lactamase activity"/>
    <property type="evidence" value="ECO:0007669"/>
    <property type="project" value="UniProtKB-UniRule"/>
</dbReference>
<keyword evidence="5 6" id="KW-0046">Antibiotic resistance</keyword>
<evidence type="ECO:0000256" key="5">
    <source>
        <dbReference type="ARBA" id="ARBA00023251"/>
    </source>
</evidence>
<protein>
    <recommendedName>
        <fullName evidence="3 6">Beta-lactamase</fullName>
        <ecNumber evidence="3 6">3.5.2.6</ecNumber>
    </recommendedName>
</protein>
<name>A0A1I1SV82_9RHOB</name>
<accession>A0A1I1SV82</accession>
<evidence type="ECO:0000256" key="1">
    <source>
        <dbReference type="ARBA" id="ARBA00001526"/>
    </source>
</evidence>
<dbReference type="EMBL" id="FOMS01000001">
    <property type="protein sequence ID" value="SFD50252.1"/>
    <property type="molecule type" value="Genomic_DNA"/>
</dbReference>
<organism evidence="9 10">
    <name type="scientific">Roseivivax sediminis</name>
    <dbReference type="NCBI Taxonomy" id="936889"/>
    <lineage>
        <taxon>Bacteria</taxon>
        <taxon>Pseudomonadati</taxon>
        <taxon>Pseudomonadota</taxon>
        <taxon>Alphaproteobacteria</taxon>
        <taxon>Rhodobacterales</taxon>
        <taxon>Roseobacteraceae</taxon>
        <taxon>Roseivivax</taxon>
    </lineage>
</organism>
<dbReference type="PRINTS" id="PR00118">
    <property type="entry name" value="BLACTAMASEA"/>
</dbReference>
<dbReference type="InterPro" id="IPR012338">
    <property type="entry name" value="Beta-lactam/transpept-like"/>
</dbReference>
<comment type="similarity">
    <text evidence="2 6">Belongs to the class-A beta-lactamase family.</text>
</comment>
<dbReference type="OrthoDB" id="9784149at2"/>
<feature type="domain" description="Beta-lactamase class A catalytic" evidence="8">
    <location>
        <begin position="50"/>
        <end position="265"/>
    </location>
</feature>
<evidence type="ECO:0000256" key="7">
    <source>
        <dbReference type="SAM" id="SignalP"/>
    </source>
</evidence>
<evidence type="ECO:0000313" key="10">
    <source>
        <dbReference type="Proteomes" id="UP000325289"/>
    </source>
</evidence>
<sequence>MRISASLLSCVAAGITFGLSFASFASAETPQSTLARTVGQIEGRLEARVGIALVDTGSGATWSHRPDERFLMNSTAKVPICALVLAQRDEGDISLSDALTVRESDLLSYAPVTSEHVGESMSMSELCLAALDMSDNTAANLVLDRAGGPEAVTDLFRQAGDPVSRLDRREPDLNAFTPGDPRDTTTPAAMAATLRELLLGETLTVASREQLAAWMSHGAVTQDLLRSHAPAGWEIFDKSGSGDQTRNIVALVSPSNGAPWLVTIFISDADTDFATRNAALKDLSAAVMAVIRG</sequence>
<keyword evidence="4 6" id="KW-0378">Hydrolase</keyword>
<dbReference type="Pfam" id="PF13354">
    <property type="entry name" value="Beta-lactamase2"/>
    <property type="match status" value="1"/>
</dbReference>
<dbReference type="GO" id="GO:0046677">
    <property type="term" value="P:response to antibiotic"/>
    <property type="evidence" value="ECO:0007669"/>
    <property type="project" value="UniProtKB-UniRule"/>
</dbReference>
<keyword evidence="7" id="KW-0732">Signal</keyword>
<dbReference type="InterPro" id="IPR000871">
    <property type="entry name" value="Beta-lactam_class-A"/>
</dbReference>
<dbReference type="PANTHER" id="PTHR35333:SF3">
    <property type="entry name" value="BETA-LACTAMASE-TYPE TRANSPEPTIDASE FOLD CONTAINING PROTEIN"/>
    <property type="match status" value="1"/>
</dbReference>
<reference evidence="9 10" key="1">
    <citation type="submission" date="2016-10" db="EMBL/GenBank/DDBJ databases">
        <authorList>
            <person name="Varghese N."/>
            <person name="Submissions S."/>
        </authorList>
    </citation>
    <scope>NUCLEOTIDE SEQUENCE [LARGE SCALE GENOMIC DNA]</scope>
    <source>
        <strain evidence="10">YIM D21,KCTC 23444,ACCC 10710</strain>
    </source>
</reference>
<comment type="catalytic activity">
    <reaction evidence="1 6">
        <text>a beta-lactam + H2O = a substituted beta-amino acid</text>
        <dbReference type="Rhea" id="RHEA:20401"/>
        <dbReference type="ChEBI" id="CHEBI:15377"/>
        <dbReference type="ChEBI" id="CHEBI:35627"/>
        <dbReference type="ChEBI" id="CHEBI:140347"/>
        <dbReference type="EC" id="3.5.2.6"/>
    </reaction>
</comment>
<feature type="signal peptide" evidence="7">
    <location>
        <begin position="1"/>
        <end position="27"/>
    </location>
</feature>
<dbReference type="InterPro" id="IPR023650">
    <property type="entry name" value="Beta-lactam_class-A_AS"/>
</dbReference>
<dbReference type="Proteomes" id="UP000325289">
    <property type="component" value="Unassembled WGS sequence"/>
</dbReference>
<dbReference type="EC" id="3.5.2.6" evidence="3 6"/>
<proteinExistence type="inferred from homology"/>
<dbReference type="GO" id="GO:0030655">
    <property type="term" value="P:beta-lactam antibiotic catabolic process"/>
    <property type="evidence" value="ECO:0007669"/>
    <property type="project" value="InterPro"/>
</dbReference>